<feature type="non-terminal residue" evidence="2">
    <location>
        <position position="160"/>
    </location>
</feature>
<proteinExistence type="predicted"/>
<dbReference type="AlphaFoldDB" id="A0A8S4N5I3"/>
<evidence type="ECO:0000256" key="1">
    <source>
        <dbReference type="SAM" id="MobiDB-lite"/>
    </source>
</evidence>
<dbReference type="Proteomes" id="UP000749559">
    <property type="component" value="Unassembled WGS sequence"/>
</dbReference>
<dbReference type="EMBL" id="CAIIXF020000002">
    <property type="protein sequence ID" value="CAH1776404.1"/>
    <property type="molecule type" value="Genomic_DNA"/>
</dbReference>
<protein>
    <submittedName>
        <fullName evidence="2">Uncharacterized protein</fullName>
    </submittedName>
</protein>
<name>A0A8S4N5I3_OWEFU</name>
<evidence type="ECO:0000313" key="3">
    <source>
        <dbReference type="Proteomes" id="UP000749559"/>
    </source>
</evidence>
<feature type="region of interest" description="Disordered" evidence="1">
    <location>
        <begin position="84"/>
        <end position="160"/>
    </location>
</feature>
<organism evidence="2 3">
    <name type="scientific">Owenia fusiformis</name>
    <name type="common">Polychaete worm</name>
    <dbReference type="NCBI Taxonomy" id="6347"/>
    <lineage>
        <taxon>Eukaryota</taxon>
        <taxon>Metazoa</taxon>
        <taxon>Spiralia</taxon>
        <taxon>Lophotrochozoa</taxon>
        <taxon>Annelida</taxon>
        <taxon>Polychaeta</taxon>
        <taxon>Sedentaria</taxon>
        <taxon>Canalipalpata</taxon>
        <taxon>Sabellida</taxon>
        <taxon>Oweniida</taxon>
        <taxon>Oweniidae</taxon>
        <taxon>Owenia</taxon>
    </lineage>
</organism>
<feature type="compositionally biased region" description="Basic and acidic residues" evidence="1">
    <location>
        <begin position="89"/>
        <end position="160"/>
    </location>
</feature>
<evidence type="ECO:0000313" key="2">
    <source>
        <dbReference type="EMBL" id="CAH1776404.1"/>
    </source>
</evidence>
<gene>
    <name evidence="2" type="ORF">OFUS_LOCUS3582</name>
</gene>
<reference evidence="2" key="1">
    <citation type="submission" date="2022-03" db="EMBL/GenBank/DDBJ databases">
        <authorList>
            <person name="Martin C."/>
        </authorList>
    </citation>
    <scope>NUCLEOTIDE SEQUENCE</scope>
</reference>
<sequence>GAESEAVILSSLKQITTQISAYKDVHEMSWSLQIWKRFATCQKYRPTTTAKEEKLATCYLNLANGNPKMRIAIILLIATIATTQAWNYGRRDRPERPDGENRPERPDGESRPERPDGESRPERPNGESRPERPDGESRPERPNGERRPERPEGESRPETS</sequence>
<accession>A0A8S4N5I3</accession>
<keyword evidence="3" id="KW-1185">Reference proteome</keyword>
<comment type="caution">
    <text evidence="2">The sequence shown here is derived from an EMBL/GenBank/DDBJ whole genome shotgun (WGS) entry which is preliminary data.</text>
</comment>